<accession>A0A2M8PF00</accession>
<protein>
    <submittedName>
        <fullName evidence="1">Uncharacterized protein</fullName>
    </submittedName>
</protein>
<organism evidence="1 2">
    <name type="scientific">Candidatus Thermofonsia Clade 1 bacterium</name>
    <dbReference type="NCBI Taxonomy" id="2364210"/>
    <lineage>
        <taxon>Bacteria</taxon>
        <taxon>Bacillati</taxon>
        <taxon>Chloroflexota</taxon>
        <taxon>Candidatus Thermofontia</taxon>
        <taxon>Candidatus Thermofonsia Clade 1</taxon>
    </lineage>
</organism>
<evidence type="ECO:0000313" key="1">
    <source>
        <dbReference type="EMBL" id="PJF36118.1"/>
    </source>
</evidence>
<dbReference type="EMBL" id="PGTM01000079">
    <property type="protein sequence ID" value="PJF36118.1"/>
    <property type="molecule type" value="Genomic_DNA"/>
</dbReference>
<comment type="caution">
    <text evidence="1">The sequence shown here is derived from an EMBL/GenBank/DDBJ whole genome shotgun (WGS) entry which is preliminary data.</text>
</comment>
<reference evidence="1 2" key="1">
    <citation type="submission" date="2017-11" db="EMBL/GenBank/DDBJ databases">
        <title>Evolution of Phototrophy in the Chloroflexi Phylum Driven by Horizontal Gene Transfer.</title>
        <authorList>
            <person name="Ward L.M."/>
            <person name="Hemp J."/>
            <person name="Shih P.M."/>
            <person name="Mcglynn S.E."/>
            <person name="Fischer W."/>
        </authorList>
    </citation>
    <scope>NUCLEOTIDE SEQUENCE [LARGE SCALE GENOMIC DNA]</scope>
    <source>
        <strain evidence="1">JP3_13</strain>
    </source>
</reference>
<sequence>MWVVVAAAVAVSLSLAFWQQILNWANRTLAEWLGRLFGEDVREAFVLLLAAADRLNVAAQRALRLLQQRIVRARVLFRRSQEGRLHEKVVQAEFQQPDGRIVPMEAAEVVPWHELPDEVREKFIRRQSAQVAIELRLKE</sequence>
<dbReference type="AlphaFoldDB" id="A0A2M8PF00"/>
<gene>
    <name evidence="1" type="ORF">CUN49_07140</name>
</gene>
<dbReference type="Proteomes" id="UP000229681">
    <property type="component" value="Unassembled WGS sequence"/>
</dbReference>
<proteinExistence type="predicted"/>
<evidence type="ECO:0000313" key="2">
    <source>
        <dbReference type="Proteomes" id="UP000229681"/>
    </source>
</evidence>
<name>A0A2M8PF00_9CHLR</name>